<gene>
    <name evidence="1" type="ORF">LCGC14_0349990</name>
</gene>
<organism evidence="1">
    <name type="scientific">marine sediment metagenome</name>
    <dbReference type="NCBI Taxonomy" id="412755"/>
    <lineage>
        <taxon>unclassified sequences</taxon>
        <taxon>metagenomes</taxon>
        <taxon>ecological metagenomes</taxon>
    </lineage>
</organism>
<proteinExistence type="predicted"/>
<protein>
    <submittedName>
        <fullName evidence="1">Uncharacterized protein</fullName>
    </submittedName>
</protein>
<accession>A0A0F9TU31</accession>
<name>A0A0F9TU31_9ZZZZ</name>
<dbReference type="AlphaFoldDB" id="A0A0F9TU31"/>
<sequence>MNFNLDGWDYLFTLGPLDVYAYGSLRVGIDIRTGRKVISYVR</sequence>
<dbReference type="EMBL" id="LAZR01000262">
    <property type="protein sequence ID" value="KKN78467.1"/>
    <property type="molecule type" value="Genomic_DNA"/>
</dbReference>
<comment type="caution">
    <text evidence="1">The sequence shown here is derived from an EMBL/GenBank/DDBJ whole genome shotgun (WGS) entry which is preliminary data.</text>
</comment>
<reference evidence="1" key="1">
    <citation type="journal article" date="2015" name="Nature">
        <title>Complex archaea that bridge the gap between prokaryotes and eukaryotes.</title>
        <authorList>
            <person name="Spang A."/>
            <person name="Saw J.H."/>
            <person name="Jorgensen S.L."/>
            <person name="Zaremba-Niedzwiedzka K."/>
            <person name="Martijn J."/>
            <person name="Lind A.E."/>
            <person name="van Eijk R."/>
            <person name="Schleper C."/>
            <person name="Guy L."/>
            <person name="Ettema T.J."/>
        </authorList>
    </citation>
    <scope>NUCLEOTIDE SEQUENCE</scope>
</reference>
<evidence type="ECO:0000313" key="1">
    <source>
        <dbReference type="EMBL" id="KKN78467.1"/>
    </source>
</evidence>